<keyword evidence="4 10" id="KW-1133">Transmembrane helix</keyword>
<dbReference type="AlphaFoldDB" id="A0A1W0XC12"/>
<evidence type="ECO:0000256" key="10">
    <source>
        <dbReference type="SAM" id="Phobius"/>
    </source>
</evidence>
<dbReference type="PANTHER" id="PTHR24249:SF372">
    <property type="entry name" value="G-PROTEIN COUPLED RECEPTORS FAMILY 1 PROFILE DOMAIN-CONTAINING PROTEIN"/>
    <property type="match status" value="1"/>
</dbReference>
<dbReference type="Gene3D" id="1.20.1070.10">
    <property type="entry name" value="Rhodopsin 7-helix transmembrane proteins"/>
    <property type="match status" value="1"/>
</dbReference>
<keyword evidence="3 9" id="KW-0812">Transmembrane</keyword>
<keyword evidence="7 9" id="KW-0675">Receptor</keyword>
<gene>
    <name evidence="12" type="ORF">BV898_01393</name>
</gene>
<evidence type="ECO:0000256" key="6">
    <source>
        <dbReference type="ARBA" id="ARBA00023136"/>
    </source>
</evidence>
<dbReference type="PROSITE" id="PS50262">
    <property type="entry name" value="G_PROTEIN_RECEP_F1_2"/>
    <property type="match status" value="1"/>
</dbReference>
<evidence type="ECO:0000256" key="5">
    <source>
        <dbReference type="ARBA" id="ARBA00023040"/>
    </source>
</evidence>
<keyword evidence="6 10" id="KW-0472">Membrane</keyword>
<keyword evidence="5 9" id="KW-0297">G-protein coupled receptor</keyword>
<dbReference type="InterPro" id="IPR017452">
    <property type="entry name" value="GPCR_Rhodpsn_7TM"/>
</dbReference>
<dbReference type="InterPro" id="IPR000276">
    <property type="entry name" value="GPCR_Rhodpsn"/>
</dbReference>
<sequence>MNYSVHNLSNTGVNQTLARPCPPIRPADWIATQLPTIAFGSVMTATQFFNLIIFTLWRNKEPFVIFHVALAVASLLAGLSLLAAVPLRYMDLTPTNAFVDKFVGVVMIVYVNCVAILANLAISLDRWLSVEFAVRYRTTISHGKAVFVATVCIFGVAVILVAPGIGVFFSNITIDVCSRRKNFLINGAGPQTWQAIQGPVMIPFLFASQLRILWIAGGLRLQRWRNRNLNNNHRALELKPWKPAAIAVMRIVWSSLLASMAVVCVTLISRAPGLVLHYHTTLRVSSETYRLAGYMTFVQHCASPLIYLFFWPDYRKTIFRLCRRLTSIVTPHASIG</sequence>
<dbReference type="PRINTS" id="PR00237">
    <property type="entry name" value="GPCRRHODOPSN"/>
</dbReference>
<feature type="transmembrane region" description="Helical" evidence="10">
    <location>
        <begin position="145"/>
        <end position="169"/>
    </location>
</feature>
<evidence type="ECO:0000256" key="8">
    <source>
        <dbReference type="ARBA" id="ARBA00023224"/>
    </source>
</evidence>
<comment type="subcellular location">
    <subcellularLocation>
        <location evidence="1">Cell membrane</location>
        <topology evidence="1">Multi-pass membrane protein</topology>
    </subcellularLocation>
</comment>
<evidence type="ECO:0000256" key="9">
    <source>
        <dbReference type="RuleBase" id="RU000688"/>
    </source>
</evidence>
<evidence type="ECO:0000256" key="3">
    <source>
        <dbReference type="ARBA" id="ARBA00022692"/>
    </source>
</evidence>
<evidence type="ECO:0000256" key="2">
    <source>
        <dbReference type="ARBA" id="ARBA00022475"/>
    </source>
</evidence>
<dbReference type="SUPFAM" id="SSF81321">
    <property type="entry name" value="Family A G protein-coupled receptor-like"/>
    <property type="match status" value="1"/>
</dbReference>
<protein>
    <recommendedName>
        <fullName evidence="11">G-protein coupled receptors family 1 profile domain-containing protein</fullName>
    </recommendedName>
</protein>
<dbReference type="GO" id="GO:0005886">
    <property type="term" value="C:plasma membrane"/>
    <property type="evidence" value="ECO:0007669"/>
    <property type="project" value="UniProtKB-SubCell"/>
</dbReference>
<accession>A0A1W0XC12</accession>
<evidence type="ECO:0000256" key="1">
    <source>
        <dbReference type="ARBA" id="ARBA00004651"/>
    </source>
</evidence>
<reference evidence="13" key="1">
    <citation type="submission" date="2017-01" db="EMBL/GenBank/DDBJ databases">
        <title>Comparative genomics of anhydrobiosis in the tardigrade Hypsibius dujardini.</title>
        <authorList>
            <person name="Yoshida Y."/>
            <person name="Koutsovoulos G."/>
            <person name="Laetsch D."/>
            <person name="Stevens L."/>
            <person name="Kumar S."/>
            <person name="Horikawa D."/>
            <person name="Ishino K."/>
            <person name="Komine S."/>
            <person name="Tomita M."/>
            <person name="Blaxter M."/>
            <person name="Arakawa K."/>
        </authorList>
    </citation>
    <scope>NUCLEOTIDE SEQUENCE [LARGE SCALE GENOMIC DNA]</scope>
    <source>
        <strain evidence="13">Z151</strain>
    </source>
</reference>
<dbReference type="InterPro" id="IPR050569">
    <property type="entry name" value="TAAR"/>
</dbReference>
<evidence type="ECO:0000259" key="11">
    <source>
        <dbReference type="PROSITE" id="PS50262"/>
    </source>
</evidence>
<dbReference type="GO" id="GO:0004930">
    <property type="term" value="F:G protein-coupled receptor activity"/>
    <property type="evidence" value="ECO:0007669"/>
    <property type="project" value="UniProtKB-KW"/>
</dbReference>
<keyword evidence="8 9" id="KW-0807">Transducer</keyword>
<evidence type="ECO:0000313" key="13">
    <source>
        <dbReference type="Proteomes" id="UP000192578"/>
    </source>
</evidence>
<feature type="transmembrane region" description="Helical" evidence="10">
    <location>
        <begin position="64"/>
        <end position="90"/>
    </location>
</feature>
<dbReference type="PANTHER" id="PTHR24249">
    <property type="entry name" value="HISTAMINE RECEPTOR-RELATED G-PROTEIN COUPLED RECEPTOR"/>
    <property type="match status" value="1"/>
</dbReference>
<dbReference type="EMBL" id="MTYJ01000005">
    <property type="protein sequence ID" value="OQV24801.1"/>
    <property type="molecule type" value="Genomic_DNA"/>
</dbReference>
<feature type="transmembrane region" description="Helical" evidence="10">
    <location>
        <begin position="251"/>
        <end position="271"/>
    </location>
</feature>
<comment type="caution">
    <text evidence="12">The sequence shown here is derived from an EMBL/GenBank/DDBJ whole genome shotgun (WGS) entry which is preliminary data.</text>
</comment>
<keyword evidence="2" id="KW-1003">Cell membrane</keyword>
<dbReference type="Proteomes" id="UP000192578">
    <property type="component" value="Unassembled WGS sequence"/>
</dbReference>
<evidence type="ECO:0000256" key="7">
    <source>
        <dbReference type="ARBA" id="ARBA00023170"/>
    </source>
</evidence>
<organism evidence="12 13">
    <name type="scientific">Hypsibius exemplaris</name>
    <name type="common">Freshwater tardigrade</name>
    <dbReference type="NCBI Taxonomy" id="2072580"/>
    <lineage>
        <taxon>Eukaryota</taxon>
        <taxon>Metazoa</taxon>
        <taxon>Ecdysozoa</taxon>
        <taxon>Tardigrada</taxon>
        <taxon>Eutardigrada</taxon>
        <taxon>Parachela</taxon>
        <taxon>Hypsibioidea</taxon>
        <taxon>Hypsibiidae</taxon>
        <taxon>Hypsibius</taxon>
    </lineage>
</organism>
<feature type="domain" description="G-protein coupled receptors family 1 profile" evidence="11">
    <location>
        <begin position="40"/>
        <end position="307"/>
    </location>
</feature>
<evidence type="ECO:0000256" key="4">
    <source>
        <dbReference type="ARBA" id="ARBA00022989"/>
    </source>
</evidence>
<feature type="transmembrane region" description="Helical" evidence="10">
    <location>
        <begin position="200"/>
        <end position="219"/>
    </location>
</feature>
<proteinExistence type="inferred from homology"/>
<keyword evidence="13" id="KW-1185">Reference proteome</keyword>
<dbReference type="PROSITE" id="PS00237">
    <property type="entry name" value="G_PROTEIN_RECEP_F1_1"/>
    <property type="match status" value="1"/>
</dbReference>
<feature type="transmembrane region" description="Helical" evidence="10">
    <location>
        <begin position="291"/>
        <end position="310"/>
    </location>
</feature>
<feature type="transmembrane region" description="Helical" evidence="10">
    <location>
        <begin position="102"/>
        <end position="124"/>
    </location>
</feature>
<evidence type="ECO:0000313" key="12">
    <source>
        <dbReference type="EMBL" id="OQV24801.1"/>
    </source>
</evidence>
<feature type="transmembrane region" description="Helical" evidence="10">
    <location>
        <begin position="37"/>
        <end position="57"/>
    </location>
</feature>
<comment type="similarity">
    <text evidence="9">Belongs to the G-protein coupled receptor 1 family.</text>
</comment>
<name>A0A1W0XC12_HYPEX</name>